<dbReference type="SUPFAM" id="SSF46689">
    <property type="entry name" value="Homeodomain-like"/>
    <property type="match status" value="2"/>
</dbReference>
<dbReference type="RefSeq" id="WP_085279811.1">
    <property type="nucleotide sequence ID" value="NZ_FXAE01000070.1"/>
</dbReference>
<dbReference type="InterPro" id="IPR018062">
    <property type="entry name" value="HTH_AraC-typ_CS"/>
</dbReference>
<dbReference type="InterPro" id="IPR009057">
    <property type="entry name" value="Homeodomain-like_sf"/>
</dbReference>
<protein>
    <submittedName>
        <fullName evidence="12">Two-component system, response regulator YesN</fullName>
    </submittedName>
</protein>
<evidence type="ECO:0000259" key="11">
    <source>
        <dbReference type="PROSITE" id="PS50887"/>
    </source>
</evidence>
<dbReference type="InterPro" id="IPR020449">
    <property type="entry name" value="Tscrpt_reg_AraC-type_HTH"/>
</dbReference>
<keyword evidence="6" id="KW-0238">DNA-binding</keyword>
<feature type="domain" description="HTH araC/xylS-type" evidence="9">
    <location>
        <begin position="435"/>
        <end position="532"/>
    </location>
</feature>
<feature type="domain" description="Response regulatory" evidence="10">
    <location>
        <begin position="5"/>
        <end position="122"/>
    </location>
</feature>
<organism evidence="12 13">
    <name type="scientific">Paenibacillus barengoltzii J12</name>
    <dbReference type="NCBI Taxonomy" id="935846"/>
    <lineage>
        <taxon>Bacteria</taxon>
        <taxon>Bacillati</taxon>
        <taxon>Bacillota</taxon>
        <taxon>Bacilli</taxon>
        <taxon>Bacillales</taxon>
        <taxon>Paenibacillaceae</taxon>
        <taxon>Paenibacillus</taxon>
    </lineage>
</organism>
<keyword evidence="7" id="KW-0804">Transcription</keyword>
<proteinExistence type="predicted"/>
<dbReference type="InterPro" id="IPR001789">
    <property type="entry name" value="Sig_transdc_resp-reg_receiver"/>
</dbReference>
<gene>
    <name evidence="12" type="ORF">SAMN02744124_04187</name>
</gene>
<keyword evidence="5" id="KW-0805">Transcription regulation</keyword>
<keyword evidence="3 8" id="KW-0597">Phosphoprotein</keyword>
<feature type="modified residue" description="4-aspartylphosphate" evidence="8">
    <location>
        <position position="57"/>
    </location>
</feature>
<evidence type="ECO:0000256" key="3">
    <source>
        <dbReference type="ARBA" id="ARBA00022553"/>
    </source>
</evidence>
<comment type="caution">
    <text evidence="12">The sequence shown here is derived from an EMBL/GenBank/DDBJ whole genome shotgun (WGS) entry which is preliminary data.</text>
</comment>
<dbReference type="InterPro" id="IPR041522">
    <property type="entry name" value="CdaR_GGDEF"/>
</dbReference>
<evidence type="ECO:0000256" key="5">
    <source>
        <dbReference type="ARBA" id="ARBA00023015"/>
    </source>
</evidence>
<dbReference type="PANTHER" id="PTHR42713:SF3">
    <property type="entry name" value="TRANSCRIPTIONAL REGULATORY PROTEIN HPTR"/>
    <property type="match status" value="1"/>
</dbReference>
<dbReference type="Gene3D" id="1.10.10.60">
    <property type="entry name" value="Homeodomain-like"/>
    <property type="match status" value="2"/>
</dbReference>
<evidence type="ECO:0000259" key="9">
    <source>
        <dbReference type="PROSITE" id="PS01124"/>
    </source>
</evidence>
<dbReference type="InterPro" id="IPR043128">
    <property type="entry name" value="Rev_trsase/Diguanyl_cyclase"/>
</dbReference>
<dbReference type="PRINTS" id="PR00032">
    <property type="entry name" value="HTHARAC"/>
</dbReference>
<dbReference type="PANTHER" id="PTHR42713">
    <property type="entry name" value="HISTIDINE KINASE-RELATED"/>
    <property type="match status" value="1"/>
</dbReference>
<dbReference type="Gene3D" id="3.40.50.2300">
    <property type="match status" value="1"/>
</dbReference>
<dbReference type="InterPro" id="IPR011006">
    <property type="entry name" value="CheY-like_superfamily"/>
</dbReference>
<sequence>MMMFKLLIVDDELLMRMGIRSMVEWEQQGFCLAGEASNGKEALELARSVQPDLIITDIKMPLMDGLQLIREAQRVVPGCKFVILSYFNEFSYAKEAMQLGAVDYLIKNEITPEGLVQLLEGVRQKLLAERASSGISEPAVSYLESLSYLKENLFKDWISGLLEVNEAVMKSEQLHVRVRSAELRVIKFRLDHFERVRKKYVEKDEKLLRFSILNILEEMIPRKWEKEVVIESSSDYLLIINTVQSESELSEVHQLCRDIQQAMKDFMNVTFSVGVSSIIPSLKCLRTAYREADQALQSRFFWGTGQILIYETPKMNHGSKKRSGLPLEEWKSEFRNALESRKEEKLADALLEIRRNLVAEEASEREIREFYMGLAEIISTEGFSKCTCRLPQVERLPYEAVLTAESWDEIHRIVLEYAKQCIAMDYPLPERSYADLAADLIHRNYAEEISLISVANQINVNPSYLSRVFKQEKGENFISYLTRVRIERAKSILENRRYKISEVAEKVGYRNYPYFSKIFKKLVGMSPEEYRG</sequence>
<evidence type="ECO:0000259" key="10">
    <source>
        <dbReference type="PROSITE" id="PS50110"/>
    </source>
</evidence>
<dbReference type="CDD" id="cd17536">
    <property type="entry name" value="REC_YesN-like"/>
    <property type="match status" value="1"/>
</dbReference>
<dbReference type="PROSITE" id="PS50110">
    <property type="entry name" value="RESPONSE_REGULATORY"/>
    <property type="match status" value="1"/>
</dbReference>
<dbReference type="SMART" id="SM00448">
    <property type="entry name" value="REC"/>
    <property type="match status" value="1"/>
</dbReference>
<dbReference type="Pfam" id="PF12833">
    <property type="entry name" value="HTH_18"/>
    <property type="match status" value="1"/>
</dbReference>
<dbReference type="InterPro" id="IPR051552">
    <property type="entry name" value="HptR"/>
</dbReference>
<accession>A0ABY1M344</accession>
<dbReference type="EMBL" id="FXAE01000070">
    <property type="protein sequence ID" value="SMF64802.1"/>
    <property type="molecule type" value="Genomic_DNA"/>
</dbReference>
<dbReference type="Pfam" id="PF00072">
    <property type="entry name" value="Response_reg"/>
    <property type="match status" value="1"/>
</dbReference>
<evidence type="ECO:0000256" key="6">
    <source>
        <dbReference type="ARBA" id="ARBA00023125"/>
    </source>
</evidence>
<dbReference type="PROSITE" id="PS01124">
    <property type="entry name" value="HTH_ARAC_FAMILY_2"/>
    <property type="match status" value="1"/>
</dbReference>
<evidence type="ECO:0000313" key="13">
    <source>
        <dbReference type="Proteomes" id="UP000192939"/>
    </source>
</evidence>
<dbReference type="InterPro" id="IPR000160">
    <property type="entry name" value="GGDEF_dom"/>
</dbReference>
<evidence type="ECO:0000256" key="8">
    <source>
        <dbReference type="PROSITE-ProRule" id="PRU00169"/>
    </source>
</evidence>
<reference evidence="12 13" key="1">
    <citation type="submission" date="2017-04" db="EMBL/GenBank/DDBJ databases">
        <authorList>
            <person name="Varghese N."/>
            <person name="Submissions S."/>
        </authorList>
    </citation>
    <scope>NUCLEOTIDE SEQUENCE [LARGE SCALE GENOMIC DNA]</scope>
    <source>
        <strain evidence="12 13">J12</strain>
    </source>
</reference>
<dbReference type="Pfam" id="PF17853">
    <property type="entry name" value="GGDEF_2"/>
    <property type="match status" value="1"/>
</dbReference>
<evidence type="ECO:0000256" key="4">
    <source>
        <dbReference type="ARBA" id="ARBA00023012"/>
    </source>
</evidence>
<feature type="domain" description="GGDEF" evidence="11">
    <location>
        <begin position="181"/>
        <end position="312"/>
    </location>
</feature>
<dbReference type="InterPro" id="IPR018060">
    <property type="entry name" value="HTH_AraC"/>
</dbReference>
<dbReference type="SMART" id="SM00342">
    <property type="entry name" value="HTH_ARAC"/>
    <property type="match status" value="1"/>
</dbReference>
<comment type="subcellular location">
    <subcellularLocation>
        <location evidence="1">Cytoplasm</location>
    </subcellularLocation>
</comment>
<evidence type="ECO:0000256" key="1">
    <source>
        <dbReference type="ARBA" id="ARBA00004496"/>
    </source>
</evidence>
<evidence type="ECO:0000256" key="2">
    <source>
        <dbReference type="ARBA" id="ARBA00022490"/>
    </source>
</evidence>
<evidence type="ECO:0000313" key="12">
    <source>
        <dbReference type="EMBL" id="SMF64802.1"/>
    </source>
</evidence>
<keyword evidence="4" id="KW-0902">Two-component regulatory system</keyword>
<evidence type="ECO:0000256" key="7">
    <source>
        <dbReference type="ARBA" id="ARBA00023163"/>
    </source>
</evidence>
<dbReference type="PROSITE" id="PS50887">
    <property type="entry name" value="GGDEF"/>
    <property type="match status" value="1"/>
</dbReference>
<name>A0ABY1M344_9BACL</name>
<keyword evidence="13" id="KW-1185">Reference proteome</keyword>
<dbReference type="SUPFAM" id="SSF52172">
    <property type="entry name" value="CheY-like"/>
    <property type="match status" value="1"/>
</dbReference>
<dbReference type="Proteomes" id="UP000192939">
    <property type="component" value="Unassembled WGS sequence"/>
</dbReference>
<keyword evidence="2" id="KW-0963">Cytoplasm</keyword>
<dbReference type="Gene3D" id="3.30.70.270">
    <property type="match status" value="1"/>
</dbReference>
<dbReference type="PROSITE" id="PS00041">
    <property type="entry name" value="HTH_ARAC_FAMILY_1"/>
    <property type="match status" value="1"/>
</dbReference>